<accession>A0A9D2FHI7</accession>
<reference evidence="2" key="1">
    <citation type="journal article" date="2021" name="PeerJ">
        <title>Extensive microbial diversity within the chicken gut microbiome revealed by metagenomics and culture.</title>
        <authorList>
            <person name="Gilroy R."/>
            <person name="Ravi A."/>
            <person name="Getino M."/>
            <person name="Pursley I."/>
            <person name="Horton D.L."/>
            <person name="Alikhan N.F."/>
            <person name="Baker D."/>
            <person name="Gharbi K."/>
            <person name="Hall N."/>
            <person name="Watson M."/>
            <person name="Adriaenssens E.M."/>
            <person name="Foster-Nyarko E."/>
            <person name="Jarju S."/>
            <person name="Secka A."/>
            <person name="Antonio M."/>
            <person name="Oren A."/>
            <person name="Chaudhuri R.R."/>
            <person name="La Ragione R."/>
            <person name="Hildebrand F."/>
            <person name="Pallen M.J."/>
        </authorList>
    </citation>
    <scope>NUCLEOTIDE SEQUENCE</scope>
    <source>
        <strain evidence="2">ChiBcec16-3735</strain>
    </source>
</reference>
<comment type="caution">
    <text evidence="2">The sequence shown here is derived from an EMBL/GenBank/DDBJ whole genome shotgun (WGS) entry which is preliminary data.</text>
</comment>
<proteinExistence type="predicted"/>
<sequence>MNTAVTFLIAVVVLILHVWLCRRSPKFWYLGGIVPLLWVALLVFLFFNGKIHWGEDWKMIVFPTLLFIVFWVQGHLAAKKKEIAKMKAKDLS</sequence>
<dbReference type="EMBL" id="DXBJ01000063">
    <property type="protein sequence ID" value="HIZ58608.1"/>
    <property type="molecule type" value="Genomic_DNA"/>
</dbReference>
<feature type="transmembrane region" description="Helical" evidence="1">
    <location>
        <begin position="28"/>
        <end position="47"/>
    </location>
</feature>
<keyword evidence="1" id="KW-0472">Membrane</keyword>
<reference evidence="2" key="2">
    <citation type="submission" date="2021-04" db="EMBL/GenBank/DDBJ databases">
        <authorList>
            <person name="Gilroy R."/>
        </authorList>
    </citation>
    <scope>NUCLEOTIDE SEQUENCE</scope>
    <source>
        <strain evidence="2">ChiBcec16-3735</strain>
    </source>
</reference>
<dbReference type="Proteomes" id="UP000824065">
    <property type="component" value="Unassembled WGS sequence"/>
</dbReference>
<keyword evidence="1" id="KW-1133">Transmembrane helix</keyword>
<gene>
    <name evidence="2" type="ORF">H9725_08545</name>
</gene>
<evidence type="ECO:0000256" key="1">
    <source>
        <dbReference type="SAM" id="Phobius"/>
    </source>
</evidence>
<protein>
    <submittedName>
        <fullName evidence="2">Uncharacterized protein</fullName>
    </submittedName>
</protein>
<keyword evidence="1" id="KW-0812">Transmembrane</keyword>
<evidence type="ECO:0000313" key="3">
    <source>
        <dbReference type="Proteomes" id="UP000824065"/>
    </source>
</evidence>
<evidence type="ECO:0000313" key="2">
    <source>
        <dbReference type="EMBL" id="HIZ58608.1"/>
    </source>
</evidence>
<organism evidence="2 3">
    <name type="scientific">Candidatus Faecalibacterium gallistercoris</name>
    <dbReference type="NCBI Taxonomy" id="2838579"/>
    <lineage>
        <taxon>Bacteria</taxon>
        <taxon>Bacillati</taxon>
        <taxon>Bacillota</taxon>
        <taxon>Clostridia</taxon>
        <taxon>Eubacteriales</taxon>
        <taxon>Oscillospiraceae</taxon>
        <taxon>Faecalibacterium</taxon>
    </lineage>
</organism>
<feature type="transmembrane region" description="Helical" evidence="1">
    <location>
        <begin position="6"/>
        <end position="21"/>
    </location>
</feature>
<feature type="transmembrane region" description="Helical" evidence="1">
    <location>
        <begin position="59"/>
        <end position="78"/>
    </location>
</feature>
<name>A0A9D2FHI7_9FIRM</name>
<dbReference type="AlphaFoldDB" id="A0A9D2FHI7"/>